<dbReference type="InterPro" id="IPR020095">
    <property type="entry name" value="PsdUridine_synth_TruA_C"/>
</dbReference>
<dbReference type="Gene3D" id="3.30.70.660">
    <property type="entry name" value="Pseudouridine synthase I, catalytic domain, C-terminal subdomain"/>
    <property type="match status" value="1"/>
</dbReference>
<dbReference type="SUPFAM" id="SSF103481">
    <property type="entry name" value="Multidrug resistance efflux transporter EmrE"/>
    <property type="match status" value="1"/>
</dbReference>
<evidence type="ECO:0000256" key="4">
    <source>
        <dbReference type="RuleBase" id="RU003792"/>
    </source>
</evidence>
<evidence type="ECO:0000313" key="7">
    <source>
        <dbReference type="EMBL" id="WIA14028.1"/>
    </source>
</evidence>
<dbReference type="CDD" id="cd02570">
    <property type="entry name" value="PseudoU_synth_EcTruA"/>
    <property type="match status" value="1"/>
</dbReference>
<organism evidence="7 8">
    <name type="scientific">Tetradesmus obliquus</name>
    <name type="common">Green alga</name>
    <name type="synonym">Acutodesmus obliquus</name>
    <dbReference type="NCBI Taxonomy" id="3088"/>
    <lineage>
        <taxon>Eukaryota</taxon>
        <taxon>Viridiplantae</taxon>
        <taxon>Chlorophyta</taxon>
        <taxon>core chlorophytes</taxon>
        <taxon>Chlorophyceae</taxon>
        <taxon>CS clade</taxon>
        <taxon>Sphaeropleales</taxon>
        <taxon>Scenedesmaceae</taxon>
        <taxon>Tetradesmus</taxon>
    </lineage>
</organism>
<sequence length="383" mass="40966">MRSVHASSAVCCAVAGLLGAAAAAFGKFGFAACSSHFTGALLGAKACHVAAYCTMAVVNAAMTALFVRSLRRLPSLQATVLSTAANMAATGLLGHLLFAEAISRQWAAGIALVSAGLLLICMRCLGVCAAGRTDAGVHARGQVVQFFTNSSSIDPGKFPYKLNSLLPGDIRVFWMRQTAPDFNVTVSALRKTYHYHLDTGAVADPLRSRYCHHPPPSRYCHHPRRPLDLEAMRAGAALLVGRHDFTQFSNNSPERLRRNPVKTLERLDLVEDGPAAVRLEVTGSGFLYKQVRHMTGALLALGEGRIALQDIASRLEVGNTQPPGAGGFWRGYNVAPAKGLQLFEVQYPPAVDDPSALLYPDLPHDEFGRVTGYIPGASSIDED</sequence>
<evidence type="ECO:0000256" key="5">
    <source>
        <dbReference type="SAM" id="Phobius"/>
    </source>
</evidence>
<dbReference type="EMBL" id="CP126212">
    <property type="protein sequence ID" value="WIA14028.1"/>
    <property type="molecule type" value="Genomic_DNA"/>
</dbReference>
<dbReference type="InterPro" id="IPR020094">
    <property type="entry name" value="TruA/RsuA/RluB/E/F_N"/>
</dbReference>
<dbReference type="InterPro" id="IPR020103">
    <property type="entry name" value="PsdUridine_synth_cat_dom_sf"/>
</dbReference>
<feature type="transmembrane region" description="Helical" evidence="5">
    <location>
        <begin position="105"/>
        <end position="125"/>
    </location>
</feature>
<evidence type="ECO:0000256" key="1">
    <source>
        <dbReference type="ARBA" id="ARBA00009375"/>
    </source>
</evidence>
<dbReference type="InterPro" id="IPR020097">
    <property type="entry name" value="PsdUridine_synth_TruA_a/b_dom"/>
</dbReference>
<comment type="catalytic activity">
    <reaction evidence="4">
        <text>uridine(38/39/40) in tRNA = pseudouridine(38/39/40) in tRNA</text>
        <dbReference type="Rhea" id="RHEA:22376"/>
        <dbReference type="Rhea" id="RHEA-COMP:10085"/>
        <dbReference type="Rhea" id="RHEA-COMP:10087"/>
        <dbReference type="ChEBI" id="CHEBI:65314"/>
        <dbReference type="ChEBI" id="CHEBI:65315"/>
        <dbReference type="EC" id="5.4.99.12"/>
    </reaction>
</comment>
<feature type="transmembrane region" description="Helical" evidence="5">
    <location>
        <begin position="49"/>
        <end position="67"/>
    </location>
</feature>
<protein>
    <recommendedName>
        <fullName evidence="4">tRNA pseudouridine synthase</fullName>
        <ecNumber evidence="4">5.4.99.12</ecNumber>
    </recommendedName>
</protein>
<reference evidence="7 8" key="1">
    <citation type="submission" date="2023-05" db="EMBL/GenBank/DDBJ databases">
        <title>A 100% complete, gapless, phased diploid assembly of the Scenedesmus obliquus UTEX 3031 genome.</title>
        <authorList>
            <person name="Biondi T.C."/>
            <person name="Hanschen E.R."/>
            <person name="Kwon T."/>
            <person name="Eng W."/>
            <person name="Kruse C.P.S."/>
            <person name="Koehler S.I."/>
            <person name="Kunde Y."/>
            <person name="Gleasner C.D."/>
            <person name="You Mak K.T."/>
            <person name="Polle J."/>
            <person name="Hovde B.T."/>
            <person name="Starkenburg S.R."/>
        </authorList>
    </citation>
    <scope>NUCLEOTIDE SEQUENCE [LARGE SCALE GENOMIC DNA]</scope>
    <source>
        <strain evidence="7 8">DOE0152z</strain>
    </source>
</reference>
<feature type="domain" description="Pseudouridine synthase I TruA alpha/beta" evidence="6">
    <location>
        <begin position="236"/>
        <end position="348"/>
    </location>
</feature>
<evidence type="ECO:0000259" key="6">
    <source>
        <dbReference type="Pfam" id="PF01416"/>
    </source>
</evidence>
<evidence type="ECO:0000313" key="8">
    <source>
        <dbReference type="Proteomes" id="UP001244341"/>
    </source>
</evidence>
<dbReference type="Gene3D" id="3.30.70.580">
    <property type="entry name" value="Pseudouridine synthase I, catalytic domain, N-terminal subdomain"/>
    <property type="match status" value="1"/>
</dbReference>
<keyword evidence="2 4" id="KW-0819">tRNA processing</keyword>
<dbReference type="InterPro" id="IPR037185">
    <property type="entry name" value="EmrE-like"/>
</dbReference>
<dbReference type="SUPFAM" id="SSF55120">
    <property type="entry name" value="Pseudouridine synthase"/>
    <property type="match status" value="1"/>
</dbReference>
<dbReference type="InterPro" id="IPR001406">
    <property type="entry name" value="PsdUridine_synth_TruA"/>
</dbReference>
<dbReference type="EC" id="5.4.99.12" evidence="4"/>
<dbReference type="HAMAP" id="MF_00171">
    <property type="entry name" value="TruA"/>
    <property type="match status" value="1"/>
</dbReference>
<dbReference type="PANTHER" id="PTHR11142">
    <property type="entry name" value="PSEUDOURIDYLATE SYNTHASE"/>
    <property type="match status" value="1"/>
</dbReference>
<keyword evidence="5" id="KW-0812">Transmembrane</keyword>
<keyword evidence="5" id="KW-0472">Membrane</keyword>
<name>A0ABY8U2X4_TETOB</name>
<feature type="transmembrane region" description="Helical" evidence="5">
    <location>
        <begin position="79"/>
        <end position="99"/>
    </location>
</feature>
<accession>A0ABY8U2X4</accession>
<keyword evidence="5" id="KW-1133">Transmembrane helix</keyword>
<dbReference type="PANTHER" id="PTHR11142:SF0">
    <property type="entry name" value="TRNA PSEUDOURIDINE SYNTHASE-LIKE 1"/>
    <property type="match status" value="1"/>
</dbReference>
<keyword evidence="3 4" id="KW-0413">Isomerase</keyword>
<comment type="similarity">
    <text evidence="1 4">Belongs to the tRNA pseudouridine synthase TruA family.</text>
</comment>
<evidence type="ECO:0000256" key="3">
    <source>
        <dbReference type="ARBA" id="ARBA00023235"/>
    </source>
</evidence>
<evidence type="ECO:0000256" key="2">
    <source>
        <dbReference type="ARBA" id="ARBA00022694"/>
    </source>
</evidence>
<dbReference type="Proteomes" id="UP001244341">
    <property type="component" value="Chromosome 5b"/>
</dbReference>
<proteinExistence type="inferred from homology"/>
<keyword evidence="8" id="KW-1185">Reference proteome</keyword>
<dbReference type="Pfam" id="PF01416">
    <property type="entry name" value="PseudoU_synth_1"/>
    <property type="match status" value="1"/>
</dbReference>
<gene>
    <name evidence="7" type="ORF">OEZ85_002587</name>
</gene>